<dbReference type="PIRSF" id="PIRSF026649">
    <property type="entry name" value="MsbB"/>
    <property type="match status" value="1"/>
</dbReference>
<keyword evidence="7" id="KW-0812">Transmembrane</keyword>
<gene>
    <name evidence="8" type="ORF">METZ01_LOCUS32736</name>
</gene>
<keyword evidence="6" id="KW-0012">Acyltransferase</keyword>
<dbReference type="GO" id="GO:1901137">
    <property type="term" value="P:carbohydrate derivative biosynthetic process"/>
    <property type="evidence" value="ECO:0007669"/>
    <property type="project" value="UniProtKB-ARBA"/>
</dbReference>
<evidence type="ECO:0000256" key="1">
    <source>
        <dbReference type="ARBA" id="ARBA00004533"/>
    </source>
</evidence>
<keyword evidence="7" id="KW-1133">Transmembrane helix</keyword>
<evidence type="ECO:0000256" key="7">
    <source>
        <dbReference type="SAM" id="Phobius"/>
    </source>
</evidence>
<dbReference type="PANTHER" id="PTHR30606:SF10">
    <property type="entry name" value="PHOSPHATIDYLINOSITOL MANNOSIDE ACYLTRANSFERASE"/>
    <property type="match status" value="1"/>
</dbReference>
<evidence type="ECO:0000256" key="3">
    <source>
        <dbReference type="ARBA" id="ARBA00022519"/>
    </source>
</evidence>
<dbReference type="GO" id="GO:0008610">
    <property type="term" value="P:lipid biosynthetic process"/>
    <property type="evidence" value="ECO:0007669"/>
    <property type="project" value="UniProtKB-ARBA"/>
</dbReference>
<dbReference type="GO" id="GO:0005886">
    <property type="term" value="C:plasma membrane"/>
    <property type="evidence" value="ECO:0007669"/>
    <property type="project" value="UniProtKB-SubCell"/>
</dbReference>
<organism evidence="8">
    <name type="scientific">marine metagenome</name>
    <dbReference type="NCBI Taxonomy" id="408172"/>
    <lineage>
        <taxon>unclassified sequences</taxon>
        <taxon>metagenomes</taxon>
        <taxon>ecological metagenomes</taxon>
    </lineage>
</organism>
<feature type="transmembrane region" description="Helical" evidence="7">
    <location>
        <begin position="21"/>
        <end position="40"/>
    </location>
</feature>
<accession>A0A381QKL0</accession>
<sequence>MKLQKVRHYIEHLAFRAFSSVAIFLPEVLALSIGSFLGWITGSVLRVRRTEVDEHLLLAFPERIDAWRHDVARASYAHLGREAVATLRLSRATDKDLSERIRIPDLALFQTAVEEGRGVILVTGHLGNWEVGGGAFTSRGISLDAIAKGMANKAIGDAIAGVRERLGIDLIHMGEVAREVPRSLLRGRVVAILADQHAHKGGILVSFFGREASTTRAPALFAIRTGAPIFLGIALRDPGWRQRYTVSLERIDFQSTGEVDADIRGLTAAHSAALERAVRLAPEQYFWQHRRWKSAPGRDK</sequence>
<evidence type="ECO:0000256" key="5">
    <source>
        <dbReference type="ARBA" id="ARBA00023136"/>
    </source>
</evidence>
<evidence type="ECO:0000256" key="2">
    <source>
        <dbReference type="ARBA" id="ARBA00022475"/>
    </source>
</evidence>
<keyword evidence="3" id="KW-0997">Cell inner membrane</keyword>
<dbReference type="EMBL" id="UINC01001405">
    <property type="protein sequence ID" value="SUZ79882.1"/>
    <property type="molecule type" value="Genomic_DNA"/>
</dbReference>
<comment type="subcellular location">
    <subcellularLocation>
        <location evidence="1">Cell inner membrane</location>
    </subcellularLocation>
</comment>
<keyword evidence="5 7" id="KW-0472">Membrane</keyword>
<evidence type="ECO:0000313" key="8">
    <source>
        <dbReference type="EMBL" id="SUZ79882.1"/>
    </source>
</evidence>
<dbReference type="AlphaFoldDB" id="A0A381QKL0"/>
<dbReference type="PANTHER" id="PTHR30606">
    <property type="entry name" value="LIPID A BIOSYNTHESIS LAUROYL ACYLTRANSFERASE"/>
    <property type="match status" value="1"/>
</dbReference>
<dbReference type="Pfam" id="PF03279">
    <property type="entry name" value="Lip_A_acyltrans"/>
    <property type="match status" value="1"/>
</dbReference>
<keyword evidence="4" id="KW-0808">Transferase</keyword>
<dbReference type="CDD" id="cd07984">
    <property type="entry name" value="LPLAT_LABLAT-like"/>
    <property type="match status" value="1"/>
</dbReference>
<protein>
    <recommendedName>
        <fullName evidence="9">Lipid A biosynthesis acyltransferase</fullName>
    </recommendedName>
</protein>
<evidence type="ECO:0000256" key="6">
    <source>
        <dbReference type="ARBA" id="ARBA00023315"/>
    </source>
</evidence>
<evidence type="ECO:0008006" key="9">
    <source>
        <dbReference type="Google" id="ProtNLM"/>
    </source>
</evidence>
<name>A0A381QKL0_9ZZZZ</name>
<reference evidence="8" key="1">
    <citation type="submission" date="2018-05" db="EMBL/GenBank/DDBJ databases">
        <authorList>
            <person name="Lanie J.A."/>
            <person name="Ng W.-L."/>
            <person name="Kazmierczak K.M."/>
            <person name="Andrzejewski T.M."/>
            <person name="Davidsen T.M."/>
            <person name="Wayne K.J."/>
            <person name="Tettelin H."/>
            <person name="Glass J.I."/>
            <person name="Rusch D."/>
            <person name="Podicherti R."/>
            <person name="Tsui H.-C.T."/>
            <person name="Winkler M.E."/>
        </authorList>
    </citation>
    <scope>NUCLEOTIDE SEQUENCE</scope>
</reference>
<dbReference type="InterPro" id="IPR004960">
    <property type="entry name" value="LipA_acyltrans"/>
</dbReference>
<dbReference type="GO" id="GO:0016746">
    <property type="term" value="F:acyltransferase activity"/>
    <property type="evidence" value="ECO:0007669"/>
    <property type="project" value="UniProtKB-KW"/>
</dbReference>
<proteinExistence type="predicted"/>
<keyword evidence="2" id="KW-1003">Cell membrane</keyword>
<evidence type="ECO:0000256" key="4">
    <source>
        <dbReference type="ARBA" id="ARBA00022679"/>
    </source>
</evidence>